<evidence type="ECO:0000256" key="1">
    <source>
        <dbReference type="ARBA" id="ARBA00022603"/>
    </source>
</evidence>
<sequence>MDGPKRHEMRGGKFPNKRSGKAGSSFPGGGKPPGKQERGWDGVAGWYDKLVGADGSDYHQHVILPAVMELLDVQKGHEVIDICCGQGVLIRHLVAAGVERVLGVDASGKLIGAARQRYSGEREATFLKADACAEGNWADGTYDSAACVMAVHDVPDIEGLMRNMAASLKPGGRAVIVMMHPCFRIPKESHWGWDKDQKIQYRRLDKYGKPLEIVLQTRPGLGTDESTTFYHRPLAEVIGSMGNAGLGITDCKELFSHRRSQVGPFSKAEHRAAEEFPLFIGLVAQKL</sequence>
<keyword evidence="6" id="KW-1185">Reference proteome</keyword>
<dbReference type="InterPro" id="IPR041698">
    <property type="entry name" value="Methyltransf_25"/>
</dbReference>
<gene>
    <name evidence="5" type="ORF">ACFSSA_12535</name>
</gene>
<dbReference type="RefSeq" id="WP_386820805.1">
    <property type="nucleotide sequence ID" value="NZ_JBHUIT010000031.1"/>
</dbReference>
<dbReference type="Pfam" id="PF13649">
    <property type="entry name" value="Methyltransf_25"/>
    <property type="match status" value="1"/>
</dbReference>
<evidence type="ECO:0000259" key="4">
    <source>
        <dbReference type="Pfam" id="PF13649"/>
    </source>
</evidence>
<name>A0ABW5D9A2_9BACT</name>
<organism evidence="5 6">
    <name type="scientific">Luteolibacter algae</name>
    <dbReference type="NCBI Taxonomy" id="454151"/>
    <lineage>
        <taxon>Bacteria</taxon>
        <taxon>Pseudomonadati</taxon>
        <taxon>Verrucomicrobiota</taxon>
        <taxon>Verrucomicrobiia</taxon>
        <taxon>Verrucomicrobiales</taxon>
        <taxon>Verrucomicrobiaceae</taxon>
        <taxon>Luteolibacter</taxon>
    </lineage>
</organism>
<keyword evidence="1 5" id="KW-0489">Methyltransferase</keyword>
<dbReference type="Proteomes" id="UP001597375">
    <property type="component" value="Unassembled WGS sequence"/>
</dbReference>
<keyword evidence="2 5" id="KW-0808">Transferase</keyword>
<comment type="caution">
    <text evidence="5">The sequence shown here is derived from an EMBL/GenBank/DDBJ whole genome shotgun (WGS) entry which is preliminary data.</text>
</comment>
<dbReference type="GO" id="GO:0008168">
    <property type="term" value="F:methyltransferase activity"/>
    <property type="evidence" value="ECO:0007669"/>
    <property type="project" value="UniProtKB-KW"/>
</dbReference>
<dbReference type="CDD" id="cd02440">
    <property type="entry name" value="AdoMet_MTases"/>
    <property type="match status" value="1"/>
</dbReference>
<accession>A0ABW5D9A2</accession>
<feature type="region of interest" description="Disordered" evidence="3">
    <location>
        <begin position="1"/>
        <end position="39"/>
    </location>
</feature>
<evidence type="ECO:0000256" key="2">
    <source>
        <dbReference type="ARBA" id="ARBA00022679"/>
    </source>
</evidence>
<dbReference type="SUPFAM" id="SSF53335">
    <property type="entry name" value="S-adenosyl-L-methionine-dependent methyltransferases"/>
    <property type="match status" value="1"/>
</dbReference>
<dbReference type="EMBL" id="JBHUIT010000031">
    <property type="protein sequence ID" value="MFD2257502.1"/>
    <property type="molecule type" value="Genomic_DNA"/>
</dbReference>
<dbReference type="InterPro" id="IPR029063">
    <property type="entry name" value="SAM-dependent_MTases_sf"/>
</dbReference>
<protein>
    <submittedName>
        <fullName evidence="5">Class I SAM-dependent methyltransferase</fullName>
        <ecNumber evidence="5">2.1.1.-</ecNumber>
    </submittedName>
</protein>
<dbReference type="EC" id="2.1.1.-" evidence="5"/>
<dbReference type="GO" id="GO:0032259">
    <property type="term" value="P:methylation"/>
    <property type="evidence" value="ECO:0007669"/>
    <property type="project" value="UniProtKB-KW"/>
</dbReference>
<feature type="compositionally biased region" description="Basic and acidic residues" evidence="3">
    <location>
        <begin position="1"/>
        <end position="11"/>
    </location>
</feature>
<reference evidence="6" key="1">
    <citation type="journal article" date="2019" name="Int. J. Syst. Evol. Microbiol.">
        <title>The Global Catalogue of Microorganisms (GCM) 10K type strain sequencing project: providing services to taxonomists for standard genome sequencing and annotation.</title>
        <authorList>
            <consortium name="The Broad Institute Genomics Platform"/>
            <consortium name="The Broad Institute Genome Sequencing Center for Infectious Disease"/>
            <person name="Wu L."/>
            <person name="Ma J."/>
        </authorList>
    </citation>
    <scope>NUCLEOTIDE SEQUENCE [LARGE SCALE GENOMIC DNA]</scope>
    <source>
        <strain evidence="6">CGMCC 4.7106</strain>
    </source>
</reference>
<proteinExistence type="predicted"/>
<dbReference type="Gene3D" id="3.40.50.150">
    <property type="entry name" value="Vaccinia Virus protein VP39"/>
    <property type="match status" value="1"/>
</dbReference>
<evidence type="ECO:0000313" key="6">
    <source>
        <dbReference type="Proteomes" id="UP001597375"/>
    </source>
</evidence>
<dbReference type="PANTHER" id="PTHR43861:SF1">
    <property type="entry name" value="TRANS-ACONITATE 2-METHYLTRANSFERASE"/>
    <property type="match status" value="1"/>
</dbReference>
<evidence type="ECO:0000256" key="3">
    <source>
        <dbReference type="SAM" id="MobiDB-lite"/>
    </source>
</evidence>
<feature type="domain" description="Methyltransferase" evidence="4">
    <location>
        <begin position="79"/>
        <end position="172"/>
    </location>
</feature>
<evidence type="ECO:0000313" key="5">
    <source>
        <dbReference type="EMBL" id="MFD2257502.1"/>
    </source>
</evidence>
<dbReference type="PANTHER" id="PTHR43861">
    <property type="entry name" value="TRANS-ACONITATE 2-METHYLTRANSFERASE-RELATED"/>
    <property type="match status" value="1"/>
</dbReference>